<dbReference type="SUPFAM" id="SSF52540">
    <property type="entry name" value="P-loop containing nucleoside triphosphate hydrolases"/>
    <property type="match status" value="1"/>
</dbReference>
<gene>
    <name evidence="1" type="ORF">METHB2_430012</name>
</gene>
<proteinExistence type="predicted"/>
<dbReference type="EMBL" id="CADCXN010000073">
    <property type="protein sequence ID" value="CAA9891533.1"/>
    <property type="molecule type" value="Genomic_DNA"/>
</dbReference>
<accession>A0A8S0WB93</accession>
<dbReference type="AlphaFoldDB" id="A0A8S0WB93"/>
<evidence type="ECO:0000313" key="1">
    <source>
        <dbReference type="EMBL" id="CAA9891533.1"/>
    </source>
</evidence>
<keyword evidence="2" id="KW-1185">Reference proteome</keyword>
<name>A0A8S0WB93_9GAMM</name>
<sequence length="136" mass="15651">MQTSSGNRRNWSGHLLGEGLPEFSFNLIAGTQGSRKTTLAQQIMVSLATPDNRTPFFTVPGEPALKMLRYQQQFLFFVITKVTDSIRFFNLTADLQEGNLDRLLSRFRDEVKDYAPPLFLLIHFDQSHGQRCRKNR</sequence>
<dbReference type="Gene3D" id="3.40.50.300">
    <property type="entry name" value="P-loop containing nucleotide triphosphate hydrolases"/>
    <property type="match status" value="1"/>
</dbReference>
<dbReference type="Proteomes" id="UP000494216">
    <property type="component" value="Unassembled WGS sequence"/>
</dbReference>
<dbReference type="InterPro" id="IPR027417">
    <property type="entry name" value="P-loop_NTPase"/>
</dbReference>
<dbReference type="RefSeq" id="WP_174626394.1">
    <property type="nucleotide sequence ID" value="NZ_CADCXN010000073.1"/>
</dbReference>
<evidence type="ECO:0000313" key="2">
    <source>
        <dbReference type="Proteomes" id="UP000494216"/>
    </source>
</evidence>
<organism evidence="1 2">
    <name type="scientific">Candidatus Methylobacter favarea</name>
    <dbReference type="NCBI Taxonomy" id="2707345"/>
    <lineage>
        <taxon>Bacteria</taxon>
        <taxon>Pseudomonadati</taxon>
        <taxon>Pseudomonadota</taxon>
        <taxon>Gammaproteobacteria</taxon>
        <taxon>Methylococcales</taxon>
        <taxon>Methylococcaceae</taxon>
        <taxon>Methylobacter</taxon>
    </lineage>
</organism>
<protein>
    <submittedName>
        <fullName evidence="1">Circadian clock protein KaiC</fullName>
    </submittedName>
</protein>
<comment type="caution">
    <text evidence="1">The sequence shown here is derived from an EMBL/GenBank/DDBJ whole genome shotgun (WGS) entry which is preliminary data.</text>
</comment>
<reference evidence="1 2" key="1">
    <citation type="submission" date="2020-02" db="EMBL/GenBank/DDBJ databases">
        <authorList>
            <person name="Hogendoorn C."/>
        </authorList>
    </citation>
    <scope>NUCLEOTIDE SEQUENCE [LARGE SCALE GENOMIC DNA]</scope>
    <source>
        <strain evidence="1">METHB21</strain>
    </source>
</reference>